<name>X1KS81_9ZZZZ</name>
<comment type="caution">
    <text evidence="1">The sequence shown here is derived from an EMBL/GenBank/DDBJ whole genome shotgun (WGS) entry which is preliminary data.</text>
</comment>
<protein>
    <submittedName>
        <fullName evidence="1">Uncharacterized protein</fullName>
    </submittedName>
</protein>
<evidence type="ECO:0000313" key="1">
    <source>
        <dbReference type="EMBL" id="GAH93004.1"/>
    </source>
</evidence>
<organism evidence="1">
    <name type="scientific">marine sediment metagenome</name>
    <dbReference type="NCBI Taxonomy" id="412755"/>
    <lineage>
        <taxon>unclassified sequences</taxon>
        <taxon>metagenomes</taxon>
        <taxon>ecological metagenomes</taxon>
    </lineage>
</organism>
<sequence>MVVIKNYREACSYVSKYCAKEEKNNTESIEGKHWGCSRDLPIKVYQRWYCWDEEAKEMISRIRVWLMNNGKEKYADPNYLNIANDTTVFIDLKETDLFDFKYFGYESLTPL</sequence>
<reference evidence="1" key="1">
    <citation type="journal article" date="2014" name="Front. Microbiol.">
        <title>High frequency of phylogenetically diverse reductive dehalogenase-homologous genes in deep subseafloor sedimentary metagenomes.</title>
        <authorList>
            <person name="Kawai M."/>
            <person name="Futagami T."/>
            <person name="Toyoda A."/>
            <person name="Takaki Y."/>
            <person name="Nishi S."/>
            <person name="Hori S."/>
            <person name="Arai W."/>
            <person name="Tsubouchi T."/>
            <person name="Morono Y."/>
            <person name="Uchiyama I."/>
            <person name="Ito T."/>
            <person name="Fujiyama A."/>
            <person name="Inagaki F."/>
            <person name="Takami H."/>
        </authorList>
    </citation>
    <scope>NUCLEOTIDE SEQUENCE</scope>
    <source>
        <strain evidence="1">Expedition CK06-06</strain>
    </source>
</reference>
<gene>
    <name evidence="1" type="ORF">S06H3_00459</name>
</gene>
<accession>X1KS81</accession>
<dbReference type="AlphaFoldDB" id="X1KS81"/>
<proteinExistence type="predicted"/>
<dbReference type="EMBL" id="BARV01000080">
    <property type="protein sequence ID" value="GAH93004.1"/>
    <property type="molecule type" value="Genomic_DNA"/>
</dbReference>